<protein>
    <submittedName>
        <fullName evidence="1">DNA-3-methyladenine glycosylase I</fullName>
    </submittedName>
</protein>
<proteinExistence type="predicted"/>
<reference evidence="1 2" key="1">
    <citation type="submission" date="2019-08" db="EMBL/GenBank/DDBJ databases">
        <title>Bacillus genomes from the desert of Cuatro Cienegas, Coahuila.</title>
        <authorList>
            <person name="Olmedo-Alvarez G."/>
        </authorList>
    </citation>
    <scope>NUCLEOTIDE SEQUENCE [LARGE SCALE GENOMIC DNA]</scope>
    <source>
        <strain evidence="1 2">CH34_1T</strain>
    </source>
</reference>
<sequence length="62" mass="7386">MIYSFMQAIGMVDDHVTCYPYHTFNKERKMEKWILTTQLIVRYALEKPTTSLRKNIMAQNGE</sequence>
<evidence type="ECO:0000313" key="2">
    <source>
        <dbReference type="Proteomes" id="UP000322267"/>
    </source>
</evidence>
<evidence type="ECO:0000313" key="1">
    <source>
        <dbReference type="EMBL" id="TYS17126.1"/>
    </source>
</evidence>
<dbReference type="OrthoDB" id="9807664at2"/>
<comment type="caution">
    <text evidence="1">The sequence shown here is derived from an EMBL/GenBank/DDBJ whole genome shotgun (WGS) entry which is preliminary data.</text>
</comment>
<name>A0A5D4NUW6_9BACI</name>
<dbReference type="EMBL" id="VTEI01000004">
    <property type="protein sequence ID" value="TYS17126.1"/>
    <property type="molecule type" value="Genomic_DNA"/>
</dbReference>
<dbReference type="AlphaFoldDB" id="A0A5D4NUW6"/>
<organism evidence="1 2">
    <name type="scientific">Rossellomorea vietnamensis</name>
    <dbReference type="NCBI Taxonomy" id="218284"/>
    <lineage>
        <taxon>Bacteria</taxon>
        <taxon>Bacillati</taxon>
        <taxon>Bacillota</taxon>
        <taxon>Bacilli</taxon>
        <taxon>Bacillales</taxon>
        <taxon>Bacillaceae</taxon>
        <taxon>Rossellomorea</taxon>
    </lineage>
</organism>
<dbReference type="Proteomes" id="UP000322267">
    <property type="component" value="Unassembled WGS sequence"/>
</dbReference>
<accession>A0A5D4NUW6</accession>
<gene>
    <name evidence="1" type="ORF">FZC78_10965</name>
</gene>